<dbReference type="PROSITE" id="PS51459">
    <property type="entry name" value="FIDO"/>
    <property type="match status" value="1"/>
</dbReference>
<keyword evidence="2" id="KW-0067">ATP-binding</keyword>
<dbReference type="STRING" id="1617426.TR69_WS6001000770"/>
<accession>A0A136LYK5</accession>
<evidence type="ECO:0000256" key="2">
    <source>
        <dbReference type="PIRSR" id="PIRSR640198-2"/>
    </source>
</evidence>
<dbReference type="InterPro" id="IPR036390">
    <property type="entry name" value="WH_DNA-bd_sf"/>
</dbReference>
<dbReference type="InterPro" id="IPR003812">
    <property type="entry name" value="Fido"/>
</dbReference>
<dbReference type="EC" id="2.7.7.-" evidence="5"/>
<evidence type="ECO:0000313" key="6">
    <source>
        <dbReference type="Proteomes" id="UP000070457"/>
    </source>
</evidence>
<dbReference type="SUPFAM" id="SSF46785">
    <property type="entry name" value="Winged helix' DNA-binding domain"/>
    <property type="match status" value="1"/>
</dbReference>
<feature type="site" description="Important for autoinhibition of adenylyltransferase activity" evidence="3">
    <location>
        <position position="56"/>
    </location>
</feature>
<evidence type="ECO:0000259" key="4">
    <source>
        <dbReference type="PROSITE" id="PS51459"/>
    </source>
</evidence>
<organism evidence="5 6">
    <name type="scientific">candidate division WS6 bacterium OLB20</name>
    <dbReference type="NCBI Taxonomy" id="1617426"/>
    <lineage>
        <taxon>Bacteria</taxon>
        <taxon>Candidatus Dojkabacteria</taxon>
    </lineage>
</organism>
<dbReference type="EMBL" id="JYNZ01000003">
    <property type="protein sequence ID" value="KXK26752.1"/>
    <property type="molecule type" value="Genomic_DNA"/>
</dbReference>
<dbReference type="AlphaFoldDB" id="A0A136LYK5"/>
<name>A0A136LYK5_9BACT</name>
<feature type="active site" evidence="1">
    <location>
        <position position="188"/>
    </location>
</feature>
<reference evidence="5 6" key="1">
    <citation type="submission" date="2015-02" db="EMBL/GenBank/DDBJ databases">
        <title>Improved understanding of the partial-nitritation anammox process through 23 genomes representing the majority of the microbial community.</title>
        <authorList>
            <person name="Speth D.R."/>
            <person name="In T Zandt M."/>
            <person name="Guerrero Cruz S."/>
            <person name="Jetten M.S."/>
            <person name="Dutilh B.E."/>
        </authorList>
    </citation>
    <scope>NUCLEOTIDE SEQUENCE [LARGE SCALE GENOMIC DNA]</scope>
    <source>
        <strain evidence="5">OLB20</strain>
    </source>
</reference>
<dbReference type="PANTHER" id="PTHR13504:SF38">
    <property type="entry name" value="FIDO DOMAIN-CONTAINING PROTEIN"/>
    <property type="match status" value="1"/>
</dbReference>
<proteinExistence type="predicted"/>
<keyword evidence="5" id="KW-0808">Transferase</keyword>
<keyword evidence="2" id="KW-0547">Nucleotide-binding</keyword>
<gene>
    <name evidence="5" type="ORF">TR69_WS6001000770</name>
</gene>
<evidence type="ECO:0000256" key="1">
    <source>
        <dbReference type="PIRSR" id="PIRSR640198-1"/>
    </source>
</evidence>
<dbReference type="InterPro" id="IPR040198">
    <property type="entry name" value="Fido_containing"/>
</dbReference>
<keyword evidence="5" id="KW-0548">Nucleotidyltransferase</keyword>
<protein>
    <submittedName>
        <fullName evidence="5">Adenosine monophosphate-protein transferase SoFic</fullName>
        <ecNumber evidence="5">2.7.7.-</ecNumber>
    </submittedName>
</protein>
<dbReference type="Gene3D" id="1.10.3290.10">
    <property type="entry name" value="Fido-like domain"/>
    <property type="match status" value="1"/>
</dbReference>
<dbReference type="Proteomes" id="UP000070457">
    <property type="component" value="Unassembled WGS sequence"/>
</dbReference>
<dbReference type="SUPFAM" id="SSF140931">
    <property type="entry name" value="Fic-like"/>
    <property type="match status" value="1"/>
</dbReference>
<sequence length="343" mass="39539">MAFQPRYTITDFILNHVAQAEAARQIITNAPLVPSWERQFQHTALVRTVHHSVAIEGNALSLSETERIIGGEELQTIRQRDVKEIVNYRNAISYIDDKRDVALSIPFLLELHRIMGDQVLEHEKTGVFRANDAVIVSSKTGAVVFDPPGPDEIEAEVEDLCLWDNTVATRVHPLLRAGILHYELVRIHPFVDLNGRTSRLLATWSLYRDQYDIRRFFSLEEYYDQNSSSYYEALESAHEGDMTWWLEYFVAGVSVELGRIKARVLELSRDQKLLQKLGQVALNDRQMQIVQYLEENEEIRNQDFAVQFPDVSDDTILRDLKDLIDKKIVVKKGRTKAARYLLA</sequence>
<feature type="binding site" evidence="2">
    <location>
        <begin position="192"/>
        <end position="199"/>
    </location>
    <ligand>
        <name>ATP</name>
        <dbReference type="ChEBI" id="CHEBI:30616"/>
    </ligand>
</feature>
<dbReference type="GO" id="GO:0005524">
    <property type="term" value="F:ATP binding"/>
    <property type="evidence" value="ECO:0007669"/>
    <property type="project" value="UniProtKB-KW"/>
</dbReference>
<evidence type="ECO:0000256" key="3">
    <source>
        <dbReference type="PIRSR" id="PIRSR640198-3"/>
    </source>
</evidence>
<feature type="binding site" evidence="2">
    <location>
        <begin position="230"/>
        <end position="231"/>
    </location>
    <ligand>
        <name>ATP</name>
        <dbReference type="ChEBI" id="CHEBI:30616"/>
    </ligand>
</feature>
<evidence type="ECO:0000313" key="5">
    <source>
        <dbReference type="EMBL" id="KXK26752.1"/>
    </source>
</evidence>
<dbReference type="GO" id="GO:0016779">
    <property type="term" value="F:nucleotidyltransferase activity"/>
    <property type="evidence" value="ECO:0007669"/>
    <property type="project" value="UniProtKB-KW"/>
</dbReference>
<dbReference type="InterPro" id="IPR036597">
    <property type="entry name" value="Fido-like_dom_sf"/>
</dbReference>
<dbReference type="Gene3D" id="1.10.10.10">
    <property type="entry name" value="Winged helix-like DNA-binding domain superfamily/Winged helix DNA-binding domain"/>
    <property type="match status" value="1"/>
</dbReference>
<comment type="caution">
    <text evidence="5">The sequence shown here is derived from an EMBL/GenBank/DDBJ whole genome shotgun (WGS) entry which is preliminary data.</text>
</comment>
<dbReference type="Pfam" id="PF02661">
    <property type="entry name" value="Fic"/>
    <property type="match status" value="1"/>
</dbReference>
<dbReference type="PANTHER" id="PTHR13504">
    <property type="entry name" value="FIDO DOMAIN-CONTAINING PROTEIN DDB_G0283145"/>
    <property type="match status" value="1"/>
</dbReference>
<feature type="domain" description="Fido" evidence="4">
    <location>
        <begin position="103"/>
        <end position="251"/>
    </location>
</feature>
<dbReference type="InterPro" id="IPR036388">
    <property type="entry name" value="WH-like_DNA-bd_sf"/>
</dbReference>